<sequence length="544" mass="60466">MGRYLFITTSRGMNALRKGPYLLALWLAVFMFSVLPANAEPAIKTETLRLDEKQFNVQFIVTGEASEPFEVELEMPGGTRYTHDQFDGKKVLYLDMEGERRWLINEAPAGEYKLHISGTEQAYRVTIKKELRRPDTAWVSPLGTELTAANEPIQLAWRSQGDYDANDRIRFFLRPAGGWQNMLIGEAQLGDGAASLYLPGTLADGEYELFIIADNKTPDGQHIEPDVTLHVQRGVSYDGIRAVHAIPRGDAIELEFEFPRDLEWTVITASFTDGTGSTFLKHAGRQELSEIEQTERTDMQVLRWLLPLNAGAYKGSFQVVFGDYTMSPVMDIPSFELKMRDWSKDEVKWSIETEKTNARQLQVILKLQAKTHVQIVNGSSGILFDQAVAGGEEAEEQIVSVPLAEGDQIIEVLLADQGGAVKLYSKRYLVDYTPPRLTMIQPLSTHERLEGGLASGFADLDSIIIHNGNEITPDASGYFSIEGVGDSLEISVRDSHGNETSYSWQAAGGGWSKALIVIIVINLLLVGGTVTVILIIRKKNLKQP</sequence>
<name>A0A917FVF7_9BACL</name>
<keyword evidence="1" id="KW-0472">Membrane</keyword>
<accession>A0A917FVF7</accession>
<organism evidence="2 3">
    <name type="scientific">Paenibacillus abyssi</name>
    <dbReference type="NCBI Taxonomy" id="1340531"/>
    <lineage>
        <taxon>Bacteria</taxon>
        <taxon>Bacillati</taxon>
        <taxon>Bacillota</taxon>
        <taxon>Bacilli</taxon>
        <taxon>Bacillales</taxon>
        <taxon>Paenibacillaceae</taxon>
        <taxon>Paenibacillus</taxon>
    </lineage>
</organism>
<gene>
    <name evidence="2" type="ORF">GCM10010916_27280</name>
</gene>
<evidence type="ECO:0000313" key="2">
    <source>
        <dbReference type="EMBL" id="GGG09024.1"/>
    </source>
</evidence>
<keyword evidence="1" id="KW-0812">Transmembrane</keyword>
<reference evidence="2" key="2">
    <citation type="submission" date="2020-09" db="EMBL/GenBank/DDBJ databases">
        <authorList>
            <person name="Sun Q."/>
            <person name="Zhou Y."/>
        </authorList>
    </citation>
    <scope>NUCLEOTIDE SEQUENCE</scope>
    <source>
        <strain evidence="2">CGMCC 1.12987</strain>
    </source>
</reference>
<dbReference type="AlphaFoldDB" id="A0A917FVF7"/>
<dbReference type="Proteomes" id="UP000644756">
    <property type="component" value="Unassembled WGS sequence"/>
</dbReference>
<evidence type="ECO:0000256" key="1">
    <source>
        <dbReference type="SAM" id="Phobius"/>
    </source>
</evidence>
<keyword evidence="1" id="KW-1133">Transmembrane helix</keyword>
<evidence type="ECO:0000313" key="3">
    <source>
        <dbReference type="Proteomes" id="UP000644756"/>
    </source>
</evidence>
<comment type="caution">
    <text evidence="2">The sequence shown here is derived from an EMBL/GenBank/DDBJ whole genome shotgun (WGS) entry which is preliminary data.</text>
</comment>
<dbReference type="EMBL" id="BMGR01000008">
    <property type="protein sequence ID" value="GGG09024.1"/>
    <property type="molecule type" value="Genomic_DNA"/>
</dbReference>
<reference evidence="2" key="1">
    <citation type="journal article" date="2014" name="Int. J. Syst. Evol. Microbiol.">
        <title>Complete genome sequence of Corynebacterium casei LMG S-19264T (=DSM 44701T), isolated from a smear-ripened cheese.</title>
        <authorList>
            <consortium name="US DOE Joint Genome Institute (JGI-PGF)"/>
            <person name="Walter F."/>
            <person name="Albersmeier A."/>
            <person name="Kalinowski J."/>
            <person name="Ruckert C."/>
        </authorList>
    </citation>
    <scope>NUCLEOTIDE SEQUENCE</scope>
    <source>
        <strain evidence="2">CGMCC 1.12987</strain>
    </source>
</reference>
<proteinExistence type="predicted"/>
<keyword evidence="3" id="KW-1185">Reference proteome</keyword>
<protein>
    <submittedName>
        <fullName evidence="2">Uncharacterized protein</fullName>
    </submittedName>
</protein>
<feature type="transmembrane region" description="Helical" evidence="1">
    <location>
        <begin position="514"/>
        <end position="536"/>
    </location>
</feature>